<protein>
    <recommendedName>
        <fullName evidence="5">Homospermidine synthase</fullName>
    </recommendedName>
</protein>
<evidence type="ECO:0008006" key="5">
    <source>
        <dbReference type="Google" id="ProtNLM"/>
    </source>
</evidence>
<feature type="domain" description="Saccharopine dehydrogenase NADP binding" evidence="1">
    <location>
        <begin position="20"/>
        <end position="158"/>
    </location>
</feature>
<reference evidence="3 4" key="1">
    <citation type="journal article" date="2016" name="Nat. Commun.">
        <title>Thousands of microbial genomes shed light on interconnected biogeochemical processes in an aquifer system.</title>
        <authorList>
            <person name="Anantharaman K."/>
            <person name="Brown C.T."/>
            <person name="Hug L.A."/>
            <person name="Sharon I."/>
            <person name="Castelle C.J."/>
            <person name="Probst A.J."/>
            <person name="Thomas B.C."/>
            <person name="Singh A."/>
            <person name="Wilkins M.J."/>
            <person name="Karaoz U."/>
            <person name="Brodie E.L."/>
            <person name="Williams K.H."/>
            <person name="Hubbard S.S."/>
            <person name="Banfield J.F."/>
        </authorList>
    </citation>
    <scope>NUCLEOTIDE SEQUENCE [LARGE SCALE GENOMIC DNA]</scope>
</reference>
<gene>
    <name evidence="3" type="ORF">A3D68_02260</name>
</gene>
<sequence length="481" mass="53964">MGFTGEKELYTKVPFPGKLLILGCGSIGQCILPMLLRHTDITPERMQIVAADDVGKQVAAQYGIEFVVDPLTLENYTQVLKKYLTKNDFLLNLSVEVSSNDLIVWCQKNRVLYVDSSTERWPGFSTDAALTPEQRTNYAQREEFLELKKKHADGTTAIVNHGANPGLVSHFMKAALLDIARDIDNGALAIGTPTDRAGWAKLMQELKVRVIQTAERDTQASAVLKQADEFVNTWSIDGFLSEATQPVELGWGMHEKEMPADAHEHTVGSKSAIYLDRPGALTPVRSWTPREGPYHGFLITHDESITTADYYTVLDEQGQAVYRPTMMYAYHPCDDAVLSLREYAGNNWRQPKKKRILMDEIERGADELGVLLMGHKKRSYWYGSDLSIAAARELVPHQNATVMQVAAGALAGVIWALENPNKGIVEPEDLDFRRILDLATPYLGIVHGKYTNWTPLRARKDPLFPEDTAADPWQFKNFRVM</sequence>
<dbReference type="Gene3D" id="3.40.50.720">
    <property type="entry name" value="NAD(P)-binding Rossmann-like Domain"/>
    <property type="match status" value="1"/>
</dbReference>
<accession>A0A1F4XN83</accession>
<evidence type="ECO:0000259" key="1">
    <source>
        <dbReference type="Pfam" id="PF03435"/>
    </source>
</evidence>
<dbReference type="Pfam" id="PF16653">
    <property type="entry name" value="Sacchrp_dh_C"/>
    <property type="match status" value="1"/>
</dbReference>
<dbReference type="AlphaFoldDB" id="A0A1F4XN83"/>
<name>A0A1F4XN83_9BACT</name>
<dbReference type="InterPro" id="IPR032095">
    <property type="entry name" value="Sacchrp_dh-like_C"/>
</dbReference>
<evidence type="ECO:0000259" key="2">
    <source>
        <dbReference type="Pfam" id="PF16653"/>
    </source>
</evidence>
<dbReference type="InterPro" id="IPR005097">
    <property type="entry name" value="Sacchrp_dh_NADP-bd"/>
</dbReference>
<dbReference type="Gene3D" id="3.30.360.30">
    <property type="entry name" value="homospermidine synthase like"/>
    <property type="match status" value="1"/>
</dbReference>
<feature type="domain" description="Saccharopine dehydrogenase-like C-terminal" evidence="2">
    <location>
        <begin position="162"/>
        <end position="446"/>
    </location>
</feature>
<dbReference type="InterPro" id="IPR023181">
    <property type="entry name" value="Homospermid_syn-like_C"/>
</dbReference>
<dbReference type="Pfam" id="PF03435">
    <property type="entry name" value="Sacchrp_dh_NADP"/>
    <property type="match status" value="1"/>
</dbReference>
<dbReference type="EMBL" id="MEWU01000029">
    <property type="protein sequence ID" value="OGC83064.1"/>
    <property type="molecule type" value="Genomic_DNA"/>
</dbReference>
<evidence type="ECO:0000313" key="4">
    <source>
        <dbReference type="Proteomes" id="UP000177564"/>
    </source>
</evidence>
<dbReference type="Proteomes" id="UP000177564">
    <property type="component" value="Unassembled WGS sequence"/>
</dbReference>
<organism evidence="3 4">
    <name type="scientific">Candidatus Adlerbacteria bacterium RIFCSPHIGHO2_02_FULL_52_17</name>
    <dbReference type="NCBI Taxonomy" id="1797240"/>
    <lineage>
        <taxon>Bacteria</taxon>
        <taxon>Candidatus Adleribacteriota</taxon>
    </lineage>
</organism>
<evidence type="ECO:0000313" key="3">
    <source>
        <dbReference type="EMBL" id="OGC83064.1"/>
    </source>
</evidence>
<dbReference type="STRING" id="1797240.A3D68_02260"/>
<proteinExistence type="predicted"/>
<comment type="caution">
    <text evidence="3">The sequence shown here is derived from an EMBL/GenBank/DDBJ whole genome shotgun (WGS) entry which is preliminary data.</text>
</comment>